<dbReference type="Pfam" id="PF10494">
    <property type="entry name" value="Stk19"/>
    <property type="match status" value="1"/>
</dbReference>
<dbReference type="OMA" id="MNFRWAL"/>
<evidence type="ECO:0000313" key="4">
    <source>
        <dbReference type="Proteomes" id="UP000016931"/>
    </source>
</evidence>
<evidence type="ECO:0000313" key="3">
    <source>
        <dbReference type="EMBL" id="EMF09926.1"/>
    </source>
</evidence>
<organism evidence="3 4">
    <name type="scientific">Sphaerulina musiva (strain SO2202)</name>
    <name type="common">Poplar stem canker fungus</name>
    <name type="synonym">Septoria musiva</name>
    <dbReference type="NCBI Taxonomy" id="692275"/>
    <lineage>
        <taxon>Eukaryota</taxon>
        <taxon>Fungi</taxon>
        <taxon>Dikarya</taxon>
        <taxon>Ascomycota</taxon>
        <taxon>Pezizomycotina</taxon>
        <taxon>Dothideomycetes</taxon>
        <taxon>Dothideomycetidae</taxon>
        <taxon>Mycosphaerellales</taxon>
        <taxon>Mycosphaerellaceae</taxon>
        <taxon>Sphaerulina</taxon>
    </lineage>
</organism>
<dbReference type="EMBL" id="KB456268">
    <property type="protein sequence ID" value="EMF09926.1"/>
    <property type="molecule type" value="Genomic_DNA"/>
</dbReference>
<evidence type="ECO:0000256" key="1">
    <source>
        <dbReference type="ARBA" id="ARBA00093458"/>
    </source>
</evidence>
<keyword evidence="4" id="KW-1185">Reference proteome</keyword>
<evidence type="ECO:0000256" key="2">
    <source>
        <dbReference type="SAM" id="MobiDB-lite"/>
    </source>
</evidence>
<proteinExistence type="inferred from homology"/>
<gene>
    <name evidence="3" type="ORF">SEPMUDRAFT_151021</name>
</gene>
<dbReference type="PANTHER" id="PTHR15243:SF0">
    <property type="entry name" value="SERINE_THREONINE-PROTEIN KINASE 19"/>
    <property type="match status" value="1"/>
</dbReference>
<comment type="similarity">
    <text evidence="1">Belongs to the STK19 family.</text>
</comment>
<dbReference type="RefSeq" id="XP_016758047.1">
    <property type="nucleotide sequence ID" value="XM_016906545.1"/>
</dbReference>
<accession>M3AV23</accession>
<protein>
    <recommendedName>
        <fullName evidence="5">Serine-threonine protein kinase 19</fullName>
    </recommendedName>
</protein>
<evidence type="ECO:0008006" key="5">
    <source>
        <dbReference type="Google" id="ProtNLM"/>
    </source>
</evidence>
<dbReference type="GO" id="GO:0046579">
    <property type="term" value="P:positive regulation of Ras protein signal transduction"/>
    <property type="evidence" value="ECO:0007669"/>
    <property type="project" value="TreeGrafter"/>
</dbReference>
<feature type="region of interest" description="Disordered" evidence="2">
    <location>
        <begin position="1"/>
        <end position="29"/>
    </location>
</feature>
<reference evidence="3 4" key="1">
    <citation type="journal article" date="2012" name="PLoS Pathog.">
        <title>Diverse lifestyles and strategies of plant pathogenesis encoded in the genomes of eighteen Dothideomycetes fungi.</title>
        <authorList>
            <person name="Ohm R.A."/>
            <person name="Feau N."/>
            <person name="Henrissat B."/>
            <person name="Schoch C.L."/>
            <person name="Horwitz B.A."/>
            <person name="Barry K.W."/>
            <person name="Condon B.J."/>
            <person name="Copeland A.C."/>
            <person name="Dhillon B."/>
            <person name="Glaser F."/>
            <person name="Hesse C.N."/>
            <person name="Kosti I."/>
            <person name="LaButti K."/>
            <person name="Lindquist E.A."/>
            <person name="Lucas S."/>
            <person name="Salamov A.A."/>
            <person name="Bradshaw R.E."/>
            <person name="Ciuffetti L."/>
            <person name="Hamelin R.C."/>
            <person name="Kema G.H.J."/>
            <person name="Lawrence C."/>
            <person name="Scott J.A."/>
            <person name="Spatafora J.W."/>
            <person name="Turgeon B.G."/>
            <person name="de Wit P.J.G.M."/>
            <person name="Zhong S."/>
            <person name="Goodwin S.B."/>
            <person name="Grigoriev I.V."/>
        </authorList>
    </citation>
    <scope>NUCLEOTIDE SEQUENCE [LARGE SCALE GENOMIC DNA]</scope>
    <source>
        <strain evidence="3 4">SO2202</strain>
    </source>
</reference>
<dbReference type="GeneID" id="27903682"/>
<dbReference type="OrthoDB" id="3980126at2759"/>
<dbReference type="PANTHER" id="PTHR15243">
    <property type="entry name" value="SERINE/THREONINE-PROTEIN KINASE 19"/>
    <property type="match status" value="1"/>
</dbReference>
<dbReference type="Proteomes" id="UP000016931">
    <property type="component" value="Unassembled WGS sequence"/>
</dbReference>
<dbReference type="AlphaFoldDB" id="M3AV23"/>
<dbReference type="InterPro" id="IPR018865">
    <property type="entry name" value="STK19-like"/>
</dbReference>
<dbReference type="HOGENOM" id="CLU_036328_0_0_1"/>
<name>M3AV23_SPHMS</name>
<dbReference type="eggNOG" id="ENOG502S7IU">
    <property type="taxonomic scope" value="Eukaryota"/>
</dbReference>
<sequence length="387" mass="42058">MPKAPNPLLRRKSSSPFTTAQRTKPGLRRGSTLTEKELEHNRLEDIGIIPRLATTSKQDVVSMIQHILDHAFEPIPERAAGLNSKQIAETLQFRARLPPVVSIAHLHALSASPTETERELARLVAEGKVRKVTIPGRGKGGTAIGEGVVLVEHWKARILQEDVTLDDELKQKYISLMLSNSTAQTVSVTKLAKSEIRNLVEAGFLTNPSALSSVSGTSFTSPSLGSSIATAGHTAVTGTYAAVGGYGAIHDSGGGGSTLATQHDRIHNNTSRKVDTMTFSLPGTGPYLKLLTETRQHLLFLLKQLSPRFREATKDLLEEKWNGNVLGDALSRAKRMRGEWSGVLPGQTRRWRTFYGLEFEWVLAECLGSGLIELFDTGSVGIGVRAI</sequence>